<protein>
    <submittedName>
        <fullName evidence="1">Uncharacterized protein</fullName>
    </submittedName>
</protein>
<dbReference type="AlphaFoldDB" id="A0A135V3E1"/>
<comment type="caution">
    <text evidence="1">The sequence shown here is derived from an EMBL/GenBank/DDBJ whole genome shotgun (WGS) entry which is preliminary data.</text>
</comment>
<sequence length="224" mass="24654">MAEVNSPKSTAEILLKDISDKKVPTDEQTIEDFGFDHCITPKDQQQLLSVYALLVTGLDPAITPAQLQQWAAEGDLKLGKHIEAAFAPIKDNKHANTITWFDYNQYIWNPKDIDSELGALGEETMGAMAGAATDEEYIARIPIFLAGQTRLRQKKEALEAKGEYVRTVRGMRFTSVPNVDPNGPPAAGHMIFCPDGFNGVPVSEVARQFQGMPGVVNSFRANFE</sequence>
<evidence type="ECO:0000313" key="1">
    <source>
        <dbReference type="EMBL" id="KXH67173.1"/>
    </source>
</evidence>
<evidence type="ECO:0000313" key="2">
    <source>
        <dbReference type="Proteomes" id="UP000070121"/>
    </source>
</evidence>
<reference evidence="1 2" key="1">
    <citation type="submission" date="2014-02" db="EMBL/GenBank/DDBJ databases">
        <title>The genome sequence of Colletotrichum salicis CBS 607.94.</title>
        <authorList>
            <person name="Baroncelli R."/>
            <person name="Thon M.R."/>
        </authorList>
    </citation>
    <scope>NUCLEOTIDE SEQUENCE [LARGE SCALE GENOMIC DNA]</scope>
    <source>
        <strain evidence="1 2">CBS 607.94</strain>
    </source>
</reference>
<dbReference type="Proteomes" id="UP000070121">
    <property type="component" value="Unassembled WGS sequence"/>
</dbReference>
<proteinExistence type="predicted"/>
<name>A0A135V3E1_9PEZI</name>
<accession>A0A135V3E1</accession>
<gene>
    <name evidence="1" type="ORF">CSAL01_08613</name>
</gene>
<dbReference type="EMBL" id="JFFI01000531">
    <property type="protein sequence ID" value="KXH67173.1"/>
    <property type="molecule type" value="Genomic_DNA"/>
</dbReference>
<organism evidence="1 2">
    <name type="scientific">Colletotrichum salicis</name>
    <dbReference type="NCBI Taxonomy" id="1209931"/>
    <lineage>
        <taxon>Eukaryota</taxon>
        <taxon>Fungi</taxon>
        <taxon>Dikarya</taxon>
        <taxon>Ascomycota</taxon>
        <taxon>Pezizomycotina</taxon>
        <taxon>Sordariomycetes</taxon>
        <taxon>Hypocreomycetidae</taxon>
        <taxon>Glomerellales</taxon>
        <taxon>Glomerellaceae</taxon>
        <taxon>Colletotrichum</taxon>
        <taxon>Colletotrichum acutatum species complex</taxon>
    </lineage>
</organism>
<keyword evidence="2" id="KW-1185">Reference proteome</keyword>
<dbReference type="OrthoDB" id="4846188at2759"/>